<accession>A0ABT7PSA9</accession>
<dbReference type="EMBL" id="JASZZN010000043">
    <property type="protein sequence ID" value="MDM4019394.1"/>
    <property type="molecule type" value="Genomic_DNA"/>
</dbReference>
<gene>
    <name evidence="1" type="ORF">QTN89_28320</name>
</gene>
<proteinExistence type="predicted"/>
<evidence type="ECO:0000313" key="2">
    <source>
        <dbReference type="Proteomes" id="UP001239462"/>
    </source>
</evidence>
<organism evidence="1 2">
    <name type="scientific">Roseiconus lacunae</name>
    <dbReference type="NCBI Taxonomy" id="2605694"/>
    <lineage>
        <taxon>Bacteria</taxon>
        <taxon>Pseudomonadati</taxon>
        <taxon>Planctomycetota</taxon>
        <taxon>Planctomycetia</taxon>
        <taxon>Pirellulales</taxon>
        <taxon>Pirellulaceae</taxon>
        <taxon>Roseiconus</taxon>
    </lineage>
</organism>
<keyword evidence="2" id="KW-1185">Reference proteome</keyword>
<reference evidence="1 2" key="1">
    <citation type="submission" date="2023-06" db="EMBL/GenBank/DDBJ databases">
        <title>Roseiconus lacunae JC819 isolated from Gulf of Mannar region, Tamil Nadu.</title>
        <authorList>
            <person name="Pk S."/>
            <person name="Ch S."/>
            <person name="Ch V.R."/>
        </authorList>
    </citation>
    <scope>NUCLEOTIDE SEQUENCE [LARGE SCALE GENOMIC DNA]</scope>
    <source>
        <strain evidence="1 2">JC819</strain>
    </source>
</reference>
<sequence>MAKFCKKADSKRHSDGQAEVELDIFDHGIVNDRSLSSERCIGSNVMQHFSGEIKVWIVTQLGDDVTIALATLLRSGVSFEKWSCDREKCVQVVEDVWAPKIYRGSIG</sequence>
<dbReference type="Proteomes" id="UP001239462">
    <property type="component" value="Unassembled WGS sequence"/>
</dbReference>
<protein>
    <submittedName>
        <fullName evidence="1">Uncharacterized protein</fullName>
    </submittedName>
</protein>
<dbReference type="RefSeq" id="WP_289167535.1">
    <property type="nucleotide sequence ID" value="NZ_JASZZN010000043.1"/>
</dbReference>
<evidence type="ECO:0000313" key="1">
    <source>
        <dbReference type="EMBL" id="MDM4019394.1"/>
    </source>
</evidence>
<name>A0ABT7PSA9_9BACT</name>
<comment type="caution">
    <text evidence="1">The sequence shown here is derived from an EMBL/GenBank/DDBJ whole genome shotgun (WGS) entry which is preliminary data.</text>
</comment>